<organism evidence="1">
    <name type="scientific">bioreactor metagenome</name>
    <dbReference type="NCBI Taxonomy" id="1076179"/>
    <lineage>
        <taxon>unclassified sequences</taxon>
        <taxon>metagenomes</taxon>
        <taxon>ecological metagenomes</taxon>
    </lineage>
</organism>
<reference evidence="1" key="1">
    <citation type="submission" date="2019-08" db="EMBL/GenBank/DDBJ databases">
        <authorList>
            <person name="Kucharzyk K."/>
            <person name="Murdoch R.W."/>
            <person name="Higgins S."/>
            <person name="Loffler F."/>
        </authorList>
    </citation>
    <scope>NUCLEOTIDE SEQUENCE</scope>
</reference>
<proteinExistence type="predicted"/>
<protein>
    <submittedName>
        <fullName evidence="1">Uncharacterized protein</fullName>
    </submittedName>
</protein>
<dbReference type="EMBL" id="VSSQ01061279">
    <property type="protein sequence ID" value="MPN14641.1"/>
    <property type="molecule type" value="Genomic_DNA"/>
</dbReference>
<sequence>MNVENPVCLKCEIKLLELQLEKLSNRNIGKISMDDYLKLSENCYSDEIDAAENVVNTLISKITDLDLKQDIDNAIGKLILTYGYSGFKMGLCFKCGQVI</sequence>
<gene>
    <name evidence="1" type="ORF">SDC9_161968</name>
</gene>
<accession>A0A645FJT6</accession>
<evidence type="ECO:0000313" key="1">
    <source>
        <dbReference type="EMBL" id="MPN14641.1"/>
    </source>
</evidence>
<dbReference type="AlphaFoldDB" id="A0A645FJT6"/>
<comment type="caution">
    <text evidence="1">The sequence shown here is derived from an EMBL/GenBank/DDBJ whole genome shotgun (WGS) entry which is preliminary data.</text>
</comment>
<name>A0A645FJT6_9ZZZZ</name>